<proteinExistence type="predicted"/>
<dbReference type="EMBL" id="JABSNM010000010">
    <property type="protein sequence ID" value="NRT56843.1"/>
    <property type="molecule type" value="Genomic_DNA"/>
</dbReference>
<dbReference type="Gene3D" id="3.90.550.10">
    <property type="entry name" value="Spore Coat Polysaccharide Biosynthesis Protein SpsA, Chain A"/>
    <property type="match status" value="1"/>
</dbReference>
<organism evidence="1 2">
    <name type="scientific">Sphaerotilus uruguayifluvii</name>
    <dbReference type="NCBI Taxonomy" id="2735897"/>
    <lineage>
        <taxon>Bacteria</taxon>
        <taxon>Pseudomonadati</taxon>
        <taxon>Pseudomonadota</taxon>
        <taxon>Betaproteobacteria</taxon>
        <taxon>Burkholderiales</taxon>
        <taxon>Sphaerotilaceae</taxon>
        <taxon>Sphaerotilus</taxon>
    </lineage>
</organism>
<dbReference type="InterPro" id="IPR029044">
    <property type="entry name" value="Nucleotide-diphossugar_trans"/>
</dbReference>
<evidence type="ECO:0000313" key="1">
    <source>
        <dbReference type="EMBL" id="NRT56843.1"/>
    </source>
</evidence>
<accession>A0ABX2G617</accession>
<reference evidence="1 2" key="1">
    <citation type="submission" date="2020-05" db="EMBL/GenBank/DDBJ databases">
        <title>Genomic Encyclopedia of Type Strains, Phase IV (KMG-V): Genome sequencing to study the core and pangenomes of soil and plant-associated prokaryotes.</title>
        <authorList>
            <person name="Whitman W."/>
        </authorList>
    </citation>
    <scope>NUCLEOTIDE SEQUENCE [LARGE SCALE GENOMIC DNA]</scope>
    <source>
        <strain evidence="1 2">C29</strain>
    </source>
</reference>
<keyword evidence="2" id="KW-1185">Reference proteome</keyword>
<protein>
    <recommendedName>
        <fullName evidence="3">Glycosyltransferase family 2 protein</fullName>
    </recommendedName>
</protein>
<evidence type="ECO:0008006" key="3">
    <source>
        <dbReference type="Google" id="ProtNLM"/>
    </source>
</evidence>
<dbReference type="SUPFAM" id="SSF53448">
    <property type="entry name" value="Nucleotide-diphospho-sugar transferases"/>
    <property type="match status" value="1"/>
</dbReference>
<gene>
    <name evidence="1" type="ORF">HNQ01_002590</name>
</gene>
<dbReference type="Proteomes" id="UP001516061">
    <property type="component" value="Unassembled WGS sequence"/>
</dbReference>
<comment type="caution">
    <text evidence="1">The sequence shown here is derived from an EMBL/GenBank/DDBJ whole genome shotgun (WGS) entry which is preliminary data.</text>
</comment>
<name>A0ABX2G617_9BURK</name>
<sequence>MPQRWLALGRDIDPDPHLAGLTTAHITTRVPKFVLLNRELAKVDLSAFDLLVVTDDDIEVQSGFLDAYCALQRHCDLALAQPARTLHSFHDHHITLQRPWCIARLTRFVEIGPVFSVRADAFGLLLPFDERSPMGWGYDHIWPVRIEAAGLSMGIIDRVPVDHSLREQSRTYRAVDEQRAMRRLLDANRHLPKGELMRARAVILRYQGAS</sequence>
<evidence type="ECO:0000313" key="2">
    <source>
        <dbReference type="Proteomes" id="UP001516061"/>
    </source>
</evidence>
<dbReference type="RefSeq" id="WP_173805855.1">
    <property type="nucleotide sequence ID" value="NZ_JABSNM010000010.1"/>
</dbReference>